<dbReference type="InterPro" id="IPR028896">
    <property type="entry name" value="GcvT/YgfZ/DmdA"/>
</dbReference>
<keyword evidence="2" id="KW-0560">Oxidoreductase</keyword>
<evidence type="ECO:0000259" key="4">
    <source>
        <dbReference type="Pfam" id="PF01571"/>
    </source>
</evidence>
<protein>
    <submittedName>
        <fullName evidence="8">FAD-dependent oxidoreductase</fullName>
    </submittedName>
</protein>
<comment type="caution">
    <text evidence="8">The sequence shown here is derived from an EMBL/GenBank/DDBJ whole genome shotgun (WGS) entry which is preliminary data.</text>
</comment>
<dbReference type="Pfam" id="PF13510">
    <property type="entry name" value="Fer2_4"/>
    <property type="match status" value="1"/>
</dbReference>
<dbReference type="PANTHER" id="PTHR43757:SF2">
    <property type="entry name" value="AMINOMETHYLTRANSFERASE, MITOCHONDRIAL"/>
    <property type="match status" value="1"/>
</dbReference>
<dbReference type="PRINTS" id="PR00411">
    <property type="entry name" value="PNDRDTASEI"/>
</dbReference>
<dbReference type="Pfam" id="PF07992">
    <property type="entry name" value="Pyr_redox_2"/>
    <property type="match status" value="1"/>
</dbReference>
<feature type="domain" description="Aminomethyltransferase C-terminal" evidence="6">
    <location>
        <begin position="942"/>
        <end position="1042"/>
    </location>
</feature>
<dbReference type="PANTHER" id="PTHR43757">
    <property type="entry name" value="AMINOMETHYLTRANSFERASE"/>
    <property type="match status" value="1"/>
</dbReference>
<dbReference type="Pfam" id="PF08669">
    <property type="entry name" value="GCV_T_C"/>
    <property type="match status" value="1"/>
</dbReference>
<feature type="domain" description="SoxA A3" evidence="7">
    <location>
        <begin position="545"/>
        <end position="626"/>
    </location>
</feature>
<dbReference type="InterPro" id="IPR042204">
    <property type="entry name" value="2Fe-2S-bd_N"/>
</dbReference>
<dbReference type="InterPro" id="IPR041117">
    <property type="entry name" value="SoxA_A3"/>
</dbReference>
<organism evidence="8 9">
    <name type="scientific">Brevibacterium gallinarum</name>
    <dbReference type="NCBI Taxonomy" id="2762220"/>
    <lineage>
        <taxon>Bacteria</taxon>
        <taxon>Bacillati</taxon>
        <taxon>Actinomycetota</taxon>
        <taxon>Actinomycetes</taxon>
        <taxon>Micrococcales</taxon>
        <taxon>Brevibacteriaceae</taxon>
        <taxon>Brevibacterium</taxon>
    </lineage>
</organism>
<dbReference type="Gene3D" id="3.50.50.60">
    <property type="entry name" value="FAD/NAD(P)-binding domain"/>
    <property type="match status" value="1"/>
</dbReference>
<evidence type="ECO:0000259" key="5">
    <source>
        <dbReference type="Pfam" id="PF07992"/>
    </source>
</evidence>
<evidence type="ECO:0000313" key="9">
    <source>
        <dbReference type="Proteomes" id="UP000651517"/>
    </source>
</evidence>
<evidence type="ECO:0000259" key="6">
    <source>
        <dbReference type="Pfam" id="PF08669"/>
    </source>
</evidence>
<sequence>MTRNPQQPGTGPAACSETPTRLPATGIDPSRPISFDLDGETITGVAGDTLASALIAAGRTRCGDSLYRSRPRGVFTDGPAEPNAYVETTIDGVTETMRQATMVELAPGITARTLTGLGRLLDAPAPGEPTDPGKRTIARYDKRNTFTDVLIVGAGPAGLAAARAAVRTGARVILAEQDFRLGGRSLASDETIEGQPAADWIEAIRAELVACEECRILTRTAVVGSFDSNYVVAVESRRDHLDAAPAGMSRQRLWHITADQVVLATGALERPLVFAHNDRPGIMLASAAASWLHRFGILPGRRIAIAATNDSPYPLAGALAAAGAAVTVIDSRTAPAAAEAVENAGVTVHRGCAVTESLSDSDDGHVTGLRFGAFDGTRVDAASEQETGCDLLLLAGGWTPTVHLHSQRRGDLHWDEALSGFVPSAPVADQHLAGAVRGTYATELCLAEGTAAGTAAAAATAWVREHGEETSPATSAADAATAATASGTGATASAADAATVPTASAAVSDSQRRAACGEVRPVWLGATRLPSSDRADENVEFDTCFLDLQRDESVRNAVRAINAGMRNVEHIKRYTSIATGAEQGRLSSVVTNGIIAQALGAGIGELGVTTFRAPYTPVSFAALAGRSHGELYDPARLTPTHFWALERGVVFEDVGQWKRARYFARDGEDMDAAVARECAAVRERVGFQDASTLGKIEIRGADAPEFLNRMYTNGFLKLAVGKGRYGLMCGPDGMVIDDGVSLRLAEDRYFMTTTTGNAAHILEHLEEYAQTEWPELDVTITSVTEQWATIAVAGPLSRRVVAKLFPDLDVSREAFGFMEFRTAPLHAPGTGAAGEDGDSIEARVCRITFSGELAFEINVPAWYGRAVAELVEAAGEEFDITPYGTETMHVLRAEKAFPIVGQDTDGTVSPHDLGMGWAVSTRKEFVGSRSFARAFNHDPNRKHLIALLPDDPEVVLAEGAQIITADDAPAAEAVVASRGRADAAAPIPMIGQVTSSYMSQAIGRSFALALVKGGRERIGQTIVASFGGRFVPATVADTVVFDPENTRRDGVEGVS</sequence>
<evidence type="ECO:0000259" key="7">
    <source>
        <dbReference type="Pfam" id="PF17806"/>
    </source>
</evidence>
<feature type="region of interest" description="Disordered" evidence="3">
    <location>
        <begin position="1"/>
        <end position="31"/>
    </location>
</feature>
<dbReference type="Pfam" id="PF01571">
    <property type="entry name" value="GCV_T"/>
    <property type="match status" value="1"/>
</dbReference>
<dbReference type="SUPFAM" id="SSF101790">
    <property type="entry name" value="Aminomethyltransferase beta-barrel domain"/>
    <property type="match status" value="1"/>
</dbReference>
<evidence type="ECO:0000256" key="2">
    <source>
        <dbReference type="ARBA" id="ARBA00023002"/>
    </source>
</evidence>
<dbReference type="RefSeq" id="WP_191725954.1">
    <property type="nucleotide sequence ID" value="NZ_JACSPY010000005.1"/>
</dbReference>
<evidence type="ECO:0000313" key="8">
    <source>
        <dbReference type="EMBL" id="MBD8020491.1"/>
    </source>
</evidence>
<feature type="domain" description="GCVT N-terminal" evidence="4">
    <location>
        <begin position="641"/>
        <end position="923"/>
    </location>
</feature>
<dbReference type="InterPro" id="IPR023753">
    <property type="entry name" value="FAD/NAD-binding_dom"/>
</dbReference>
<dbReference type="Gene3D" id="3.30.1360.120">
    <property type="entry name" value="Probable tRNA modification gtpase trme, domain 1"/>
    <property type="match status" value="1"/>
</dbReference>
<proteinExistence type="inferred from homology"/>
<dbReference type="InterPro" id="IPR036188">
    <property type="entry name" value="FAD/NAD-bd_sf"/>
</dbReference>
<dbReference type="PRINTS" id="PR00368">
    <property type="entry name" value="FADPNR"/>
</dbReference>
<gene>
    <name evidence="8" type="ORF">H9634_06840</name>
</gene>
<evidence type="ECO:0000256" key="1">
    <source>
        <dbReference type="ARBA" id="ARBA00008609"/>
    </source>
</evidence>
<dbReference type="SUPFAM" id="SSF103025">
    <property type="entry name" value="Folate-binding domain"/>
    <property type="match status" value="1"/>
</dbReference>
<dbReference type="InterPro" id="IPR029043">
    <property type="entry name" value="GcvT/YgfZ_C"/>
</dbReference>
<dbReference type="EMBL" id="JACSPY010000005">
    <property type="protein sequence ID" value="MBD8020491.1"/>
    <property type="molecule type" value="Genomic_DNA"/>
</dbReference>
<name>A0ABR8WTU2_9MICO</name>
<feature type="domain" description="FAD/NAD(P)-binding" evidence="5">
    <location>
        <begin position="148"/>
        <end position="405"/>
    </location>
</feature>
<dbReference type="InterPro" id="IPR013977">
    <property type="entry name" value="GcvT_C"/>
</dbReference>
<comment type="similarity">
    <text evidence="1">Belongs to the GcvT family.</text>
</comment>
<dbReference type="Pfam" id="PF17806">
    <property type="entry name" value="SO_alpha_A3"/>
    <property type="match status" value="1"/>
</dbReference>
<reference evidence="8 9" key="1">
    <citation type="submission" date="2020-08" db="EMBL/GenBank/DDBJ databases">
        <title>A Genomic Blueprint of the Chicken Gut Microbiome.</title>
        <authorList>
            <person name="Gilroy R."/>
            <person name="Ravi A."/>
            <person name="Getino M."/>
            <person name="Pursley I."/>
            <person name="Horton D.L."/>
            <person name="Alikhan N.-F."/>
            <person name="Baker D."/>
            <person name="Gharbi K."/>
            <person name="Hall N."/>
            <person name="Watson M."/>
            <person name="Adriaenssens E.M."/>
            <person name="Foster-Nyarko E."/>
            <person name="Jarju S."/>
            <person name="Secka A."/>
            <person name="Antonio M."/>
            <person name="Oren A."/>
            <person name="Chaudhuri R."/>
            <person name="La Ragione R.M."/>
            <person name="Hildebrand F."/>
            <person name="Pallen M.J."/>
        </authorList>
    </citation>
    <scope>NUCLEOTIDE SEQUENCE [LARGE SCALE GENOMIC DNA]</scope>
    <source>
        <strain evidence="8 9">Re57</strain>
    </source>
</reference>
<keyword evidence="9" id="KW-1185">Reference proteome</keyword>
<dbReference type="Proteomes" id="UP000651517">
    <property type="component" value="Unassembled WGS sequence"/>
</dbReference>
<dbReference type="InterPro" id="IPR006222">
    <property type="entry name" value="GCVT_N"/>
</dbReference>
<accession>A0ABR8WTU2</accession>
<dbReference type="SUPFAM" id="SSF51905">
    <property type="entry name" value="FAD/NAD(P)-binding domain"/>
    <property type="match status" value="1"/>
</dbReference>
<dbReference type="InterPro" id="IPR027266">
    <property type="entry name" value="TrmE/GcvT-like"/>
</dbReference>
<dbReference type="Gene3D" id="3.10.20.440">
    <property type="entry name" value="2Fe-2S iron-sulphur cluster binding domain, sarcosine oxidase, alpha subunit, N-terminal domain"/>
    <property type="match status" value="1"/>
</dbReference>
<evidence type="ECO:0000256" key="3">
    <source>
        <dbReference type="SAM" id="MobiDB-lite"/>
    </source>
</evidence>